<comment type="function">
    <text evidence="6">Sigma factors are initiation factors that promote the attachment of RNA polymerase to specific initiation sites and are then released. This sigma factor is the primary sigma factor during exponential growth.</text>
</comment>
<evidence type="ECO:0000313" key="10">
    <source>
        <dbReference type="EMBL" id="ALE16372.1"/>
    </source>
</evidence>
<dbReference type="Gene3D" id="1.10.220.120">
    <property type="entry name" value="Sigma-70 factor, region 1.1"/>
    <property type="match status" value="1"/>
</dbReference>
<feature type="region of interest" description="Sigma-70 factor domain-3" evidence="6">
    <location>
        <begin position="531"/>
        <end position="607"/>
    </location>
</feature>
<dbReference type="Pfam" id="PF04546">
    <property type="entry name" value="Sigma70_ner"/>
    <property type="match status" value="1"/>
</dbReference>
<keyword evidence="2 6" id="KW-0805">Transcription regulation</keyword>
<dbReference type="InterPro" id="IPR050239">
    <property type="entry name" value="Sigma-70_RNA_pol_init_factors"/>
</dbReference>
<evidence type="ECO:0000259" key="9">
    <source>
        <dbReference type="PROSITE" id="PS00716"/>
    </source>
</evidence>
<feature type="compositionally biased region" description="Acidic residues" evidence="7">
    <location>
        <begin position="71"/>
        <end position="102"/>
    </location>
</feature>
<dbReference type="InterPro" id="IPR036388">
    <property type="entry name" value="WH-like_DNA-bd_sf"/>
</dbReference>
<dbReference type="NCBIfam" id="NF004208">
    <property type="entry name" value="PRK05658.1"/>
    <property type="match status" value="1"/>
</dbReference>
<name>A0A0M3TA36_9SPHN</name>
<dbReference type="InterPro" id="IPR028630">
    <property type="entry name" value="Sigma70_RpoD"/>
</dbReference>
<dbReference type="Pfam" id="PF04545">
    <property type="entry name" value="Sigma70_r4"/>
    <property type="match status" value="1"/>
</dbReference>
<dbReference type="InterPro" id="IPR007127">
    <property type="entry name" value="RNA_pol_sigma_70_r1_1"/>
</dbReference>
<evidence type="ECO:0000256" key="6">
    <source>
        <dbReference type="HAMAP-Rule" id="MF_00963"/>
    </source>
</evidence>
<accession>A0A0M3TA36</accession>
<dbReference type="GO" id="GO:0006352">
    <property type="term" value="P:DNA-templated transcription initiation"/>
    <property type="evidence" value="ECO:0007669"/>
    <property type="project" value="UniProtKB-UniRule"/>
</dbReference>
<feature type="short sequence motif" description="Interaction with polymerase core subunit RpoC" evidence="6">
    <location>
        <begin position="476"/>
        <end position="479"/>
    </location>
</feature>
<dbReference type="Pfam" id="PF04542">
    <property type="entry name" value="Sigma70_r2"/>
    <property type="match status" value="1"/>
</dbReference>
<dbReference type="FunFam" id="1.10.10.10:FF:000002">
    <property type="entry name" value="RNA polymerase sigma factor SigA"/>
    <property type="match status" value="1"/>
</dbReference>
<dbReference type="InterPro" id="IPR012760">
    <property type="entry name" value="RNA_pol_sigma_RpoD_C"/>
</dbReference>
<comment type="similarity">
    <text evidence="6">Belongs to the sigma-70 factor family. RpoD/SigA subfamily.</text>
</comment>
<keyword evidence="4 6" id="KW-0238">DNA-binding</keyword>
<feature type="compositionally biased region" description="Acidic residues" evidence="7">
    <location>
        <begin position="211"/>
        <end position="223"/>
    </location>
</feature>
<comment type="subcellular location">
    <subcellularLocation>
        <location evidence="6">Cytoplasm</location>
    </subcellularLocation>
</comment>
<feature type="region of interest" description="Sigma-70 factor domain-4" evidence="6">
    <location>
        <begin position="620"/>
        <end position="673"/>
    </location>
</feature>
<dbReference type="InterPro" id="IPR007631">
    <property type="entry name" value="RNA_pol_sigma_70_non-ess"/>
</dbReference>
<evidence type="ECO:0000256" key="3">
    <source>
        <dbReference type="ARBA" id="ARBA00023082"/>
    </source>
</evidence>
<reference evidence="10 11" key="1">
    <citation type="submission" date="2015-09" db="EMBL/GenBank/DDBJ databases">
        <title>Complete genome sequence of a benzo[a]pyrene-degrading bacterium Altererythrobacter epoxidivorans CGMCC 1.7731T.</title>
        <authorList>
            <person name="Li Z."/>
            <person name="Cheng H."/>
            <person name="Huo Y."/>
            <person name="Xu X."/>
        </authorList>
    </citation>
    <scope>NUCLEOTIDE SEQUENCE [LARGE SCALE GENOMIC DNA]</scope>
    <source>
        <strain evidence="10 11">CGMCC 1.7731</strain>
    </source>
</reference>
<comment type="subunit">
    <text evidence="6">Interacts transiently with the RNA polymerase catalytic core.</text>
</comment>
<dbReference type="Pfam" id="PF04539">
    <property type="entry name" value="Sigma70_r3"/>
    <property type="match status" value="1"/>
</dbReference>
<dbReference type="PROSITE" id="PS00715">
    <property type="entry name" value="SIGMA70_1"/>
    <property type="match status" value="1"/>
</dbReference>
<evidence type="ECO:0000256" key="1">
    <source>
        <dbReference type="ARBA" id="ARBA00022490"/>
    </source>
</evidence>
<keyword evidence="1 6" id="KW-0963">Cytoplasm</keyword>
<keyword evidence="5 6" id="KW-0804">Transcription</keyword>
<dbReference type="FunFam" id="1.10.10.10:FF:000004">
    <property type="entry name" value="RNA polymerase sigma factor SigA"/>
    <property type="match status" value="1"/>
</dbReference>
<dbReference type="RefSeq" id="WP_061923707.1">
    <property type="nucleotide sequence ID" value="NZ_CP012669.1"/>
</dbReference>
<dbReference type="InterPro" id="IPR000943">
    <property type="entry name" value="RNA_pol_sigma70"/>
</dbReference>
<evidence type="ECO:0000256" key="5">
    <source>
        <dbReference type="ARBA" id="ARBA00023163"/>
    </source>
</evidence>
<feature type="domain" description="RNA polymerase sigma-70" evidence="9">
    <location>
        <begin position="645"/>
        <end position="671"/>
    </location>
</feature>
<dbReference type="AlphaFoldDB" id="A0A0M3TA36"/>
<dbReference type="CDD" id="cd06171">
    <property type="entry name" value="Sigma70_r4"/>
    <property type="match status" value="1"/>
</dbReference>
<dbReference type="GO" id="GO:0016987">
    <property type="term" value="F:sigma factor activity"/>
    <property type="evidence" value="ECO:0007669"/>
    <property type="project" value="UniProtKB-UniRule"/>
</dbReference>
<dbReference type="PATRIC" id="fig|361183.4.peg.1048"/>
<dbReference type="OrthoDB" id="9809557at2"/>
<dbReference type="InterPro" id="IPR042189">
    <property type="entry name" value="RNA_pol_sigma_70_r1_1_sf"/>
</dbReference>
<gene>
    <name evidence="6" type="primary">rpoD</name>
    <name evidence="10" type="ORF">AMC99_01075</name>
</gene>
<dbReference type="InterPro" id="IPR007624">
    <property type="entry name" value="RNA_pol_sigma70_r3"/>
</dbReference>
<sequence>MASTAKGADKDDAPLIDLNEAQIKKLISKAKKKGYVTYDELNEALPSGEMSPDQIEDIQTALSEMGVQIVENDEEAEAEAEQDAEVEEMTVDDDSDDDDDDGETKKTAKKTTAAAAKKTATGERTDDPVRMYLREMGAVELLSREGEIAIAKRIESGRDMMIMGLCESPITFHAIIQWSEALNNEDMQLREILDLDAMLSKEPPADKLADDAEDDDDDGEISEETAGPTIRDDDDADDDDDSDSDDEDGEEGSSKRREEEDEEDNTMSLAQMEAALKPDAIERFARITKLFKTFEKLQAERVDILAAGDEFPAAKERKYEALREELTAEVESVQFHATKIEFLVDNLYAFNRRLTALGGQMLRLAERHKVKRIDFLNAYVGNELDENWLSEKAKKDKKWAAFAEKEADAIDRIRTEIADIASQTGMSLEEFRRIVNMVQKGEREARIAKKEMVEANLRLVISIAKKYTNRGLQFLDLIQEGNIGLMKAVDKFEYRRGYKFSTYATWWIRQAITRSIADQARTIRIPVHMIETINKLVRTSRQFLHEEGREPTPEEMAARLSMPLEKVRKVMKIAKEPISLETPIGDEEDSHLGDFIEDKNAIIPVDAAIQANLKETVTRVLASLTPREERVLRMRFGIGMNTDHTLEEVGQQFSVTRERIRQIEAKALRKLKHPSRSRKMRSFLDQ</sequence>
<proteinExistence type="inferred from homology"/>
<dbReference type="InterPro" id="IPR014284">
    <property type="entry name" value="RNA_pol_sigma-70_dom"/>
</dbReference>
<keyword evidence="11" id="KW-1185">Reference proteome</keyword>
<dbReference type="KEGG" id="aep:AMC99_01075"/>
<protein>
    <recommendedName>
        <fullName evidence="6">RNA polymerase sigma factor RpoD</fullName>
    </recommendedName>
    <alternativeName>
        <fullName evidence="6">Sigma-70</fullName>
    </alternativeName>
</protein>
<dbReference type="STRING" id="361183.AMC99_01075"/>
<dbReference type="GO" id="GO:0005737">
    <property type="term" value="C:cytoplasm"/>
    <property type="evidence" value="ECO:0007669"/>
    <property type="project" value="UniProtKB-SubCell"/>
</dbReference>
<dbReference type="Pfam" id="PF03979">
    <property type="entry name" value="Sigma70_r1_1"/>
    <property type="match status" value="1"/>
</dbReference>
<dbReference type="NCBIfam" id="TIGR02937">
    <property type="entry name" value="sigma70-ECF"/>
    <property type="match status" value="1"/>
</dbReference>
<dbReference type="SUPFAM" id="SSF88946">
    <property type="entry name" value="Sigma2 domain of RNA polymerase sigma factors"/>
    <property type="match status" value="1"/>
</dbReference>
<dbReference type="PANTHER" id="PTHR30603:SF60">
    <property type="entry name" value="RNA POLYMERASE SIGMA FACTOR RPOD"/>
    <property type="match status" value="1"/>
</dbReference>
<dbReference type="PRINTS" id="PR00046">
    <property type="entry name" value="SIGMA70FCT"/>
</dbReference>
<dbReference type="Gene3D" id="1.10.601.10">
    <property type="entry name" value="RNA Polymerase Primary Sigma Factor"/>
    <property type="match status" value="1"/>
</dbReference>
<evidence type="ECO:0000256" key="7">
    <source>
        <dbReference type="SAM" id="MobiDB-lite"/>
    </source>
</evidence>
<feature type="region of interest" description="Sigma-70 factor domain-2" evidence="6">
    <location>
        <begin position="452"/>
        <end position="522"/>
    </location>
</feature>
<dbReference type="HAMAP" id="MF_00963">
    <property type="entry name" value="Sigma70_RpoD_SigA"/>
    <property type="match status" value="1"/>
</dbReference>
<dbReference type="Proteomes" id="UP000057938">
    <property type="component" value="Chromosome"/>
</dbReference>
<feature type="region of interest" description="Disordered" evidence="7">
    <location>
        <begin position="71"/>
        <end position="128"/>
    </location>
</feature>
<dbReference type="InterPro" id="IPR009042">
    <property type="entry name" value="RNA_pol_sigma70_r1_2"/>
</dbReference>
<feature type="compositionally biased region" description="Acidic residues" evidence="7">
    <location>
        <begin position="232"/>
        <end position="251"/>
    </location>
</feature>
<dbReference type="InterPro" id="IPR007627">
    <property type="entry name" value="RNA_pol_sigma70_r2"/>
</dbReference>
<evidence type="ECO:0000313" key="11">
    <source>
        <dbReference type="Proteomes" id="UP000057938"/>
    </source>
</evidence>
<keyword evidence="3 6" id="KW-0731">Sigma factor</keyword>
<feature type="DNA-binding region" description="H-T-H motif" evidence="6">
    <location>
        <begin position="646"/>
        <end position="665"/>
    </location>
</feature>
<evidence type="ECO:0000259" key="8">
    <source>
        <dbReference type="PROSITE" id="PS00715"/>
    </source>
</evidence>
<dbReference type="FunFam" id="1.10.601.10:FF:000001">
    <property type="entry name" value="RNA polymerase sigma factor SigA"/>
    <property type="match status" value="1"/>
</dbReference>
<dbReference type="InterPro" id="IPR007630">
    <property type="entry name" value="RNA_pol_sigma70_r4"/>
</dbReference>
<evidence type="ECO:0000256" key="2">
    <source>
        <dbReference type="ARBA" id="ARBA00023015"/>
    </source>
</evidence>
<dbReference type="GO" id="GO:0003677">
    <property type="term" value="F:DNA binding"/>
    <property type="evidence" value="ECO:0007669"/>
    <property type="project" value="UniProtKB-UniRule"/>
</dbReference>
<feature type="compositionally biased region" description="Low complexity" evidence="7">
    <location>
        <begin position="110"/>
        <end position="119"/>
    </location>
</feature>
<organism evidence="10 11">
    <name type="scientific">Altererythrobacter epoxidivorans</name>
    <dbReference type="NCBI Taxonomy" id="361183"/>
    <lineage>
        <taxon>Bacteria</taxon>
        <taxon>Pseudomonadati</taxon>
        <taxon>Pseudomonadota</taxon>
        <taxon>Alphaproteobacteria</taxon>
        <taxon>Sphingomonadales</taxon>
        <taxon>Erythrobacteraceae</taxon>
        <taxon>Altererythrobacter</taxon>
    </lineage>
</organism>
<dbReference type="EMBL" id="CP012669">
    <property type="protein sequence ID" value="ALE16372.1"/>
    <property type="molecule type" value="Genomic_DNA"/>
</dbReference>
<feature type="domain" description="RNA polymerase sigma-70" evidence="8">
    <location>
        <begin position="476"/>
        <end position="489"/>
    </location>
</feature>
<dbReference type="PANTHER" id="PTHR30603">
    <property type="entry name" value="RNA POLYMERASE SIGMA FACTOR RPO"/>
    <property type="match status" value="1"/>
</dbReference>
<feature type="region of interest" description="Disordered" evidence="7">
    <location>
        <begin position="203"/>
        <end position="267"/>
    </location>
</feature>
<dbReference type="SUPFAM" id="SSF88659">
    <property type="entry name" value="Sigma3 and sigma4 domains of RNA polymerase sigma factors"/>
    <property type="match status" value="2"/>
</dbReference>
<dbReference type="NCBIfam" id="TIGR02393">
    <property type="entry name" value="RpoD_Cterm"/>
    <property type="match status" value="1"/>
</dbReference>
<evidence type="ECO:0000256" key="4">
    <source>
        <dbReference type="ARBA" id="ARBA00023125"/>
    </source>
</evidence>
<dbReference type="InterPro" id="IPR013325">
    <property type="entry name" value="RNA_pol_sigma_r2"/>
</dbReference>
<dbReference type="Gene3D" id="1.10.10.10">
    <property type="entry name" value="Winged helix-like DNA-binding domain superfamily/Winged helix DNA-binding domain"/>
    <property type="match status" value="2"/>
</dbReference>
<dbReference type="Pfam" id="PF00140">
    <property type="entry name" value="Sigma70_r1_2"/>
    <property type="match status" value="1"/>
</dbReference>
<dbReference type="PROSITE" id="PS00716">
    <property type="entry name" value="SIGMA70_2"/>
    <property type="match status" value="1"/>
</dbReference>
<dbReference type="InterPro" id="IPR013324">
    <property type="entry name" value="RNA_pol_sigma_r3/r4-like"/>
</dbReference>